<reference evidence="2" key="1">
    <citation type="submission" date="2010-03" db="EMBL/GenBank/DDBJ databases">
        <title>The complete plasmid of Tsukamurella paurometabola DSM 20162.</title>
        <authorList>
            <consortium name="US DOE Joint Genome Institute (JGI-PGF)"/>
            <person name="Lucas S."/>
            <person name="Copeland A."/>
            <person name="Lapidus A."/>
            <person name="Glavina del Rio T."/>
            <person name="Dalin E."/>
            <person name="Tice H."/>
            <person name="Bruce D."/>
            <person name="Goodwin L."/>
            <person name="Pitluck S."/>
            <person name="Kyrpides N."/>
            <person name="Mavromatis K."/>
            <person name="Ivanova N."/>
            <person name="Mikhailova N."/>
            <person name="Munk A.C."/>
            <person name="Brettin T."/>
            <person name="Detter J.C."/>
            <person name="Tapia R."/>
            <person name="Han C."/>
            <person name="Larimer F."/>
            <person name="Land M."/>
            <person name="Hauser L."/>
            <person name="Markowitz V."/>
            <person name="Cheng J.-F."/>
            <person name="Hugenholtz P."/>
            <person name="Woyke T."/>
            <person name="Wu D."/>
            <person name="Jando M."/>
            <person name="Brambilla E."/>
            <person name="Klenk H.-P."/>
            <person name="Eisen J.A."/>
        </authorList>
    </citation>
    <scope>NUCLEOTIDE SEQUENCE [LARGE SCALE GENOMIC DNA]</scope>
    <source>
        <strain evidence="2">ATCC 8368 / DSM 20162 / CCUG 35730 / CIP 100753 / JCM 10117 / KCTC 9821 / NBRC 16120 / NCIMB 702349 / NCTC 13040</strain>
        <plasmid evidence="2">pTpau01</plasmid>
    </source>
</reference>
<sequence>MAGPQTAWDAIRARIPLTPPWSIDELLAWVAEDTGRVVDLQPWAESANVDRARTHCGVVAGYADRWVIRFDGRRSRTSRLQTIGHEIGHILAGHGAGEGRSLIDASTAQLTYGLNLDGLRYVLGRSSYSDAAEAEAEFIGSKLASYTVGDLGHAGAHGRLRTTFQ</sequence>
<keyword evidence="2" id="KW-1185">Reference proteome</keyword>
<evidence type="ECO:0000313" key="2">
    <source>
        <dbReference type="Proteomes" id="UP000001213"/>
    </source>
</evidence>
<dbReference type="AlphaFoldDB" id="D5UZ01"/>
<organism evidence="1 2">
    <name type="scientific">Tsukamurella paurometabola (strain ATCC 8368 / DSM 20162 / CCUG 35730 / CIP 100753 / JCM 10117 / KCTC 9821 / NBRC 16120 / NCIMB 702349 / NCTC 13040)</name>
    <name type="common">Corynebacterium paurometabolum</name>
    <dbReference type="NCBI Taxonomy" id="521096"/>
    <lineage>
        <taxon>Bacteria</taxon>
        <taxon>Bacillati</taxon>
        <taxon>Actinomycetota</taxon>
        <taxon>Actinomycetes</taxon>
        <taxon>Mycobacteriales</taxon>
        <taxon>Tsukamurellaceae</taxon>
        <taxon>Tsukamurella</taxon>
    </lineage>
</organism>
<geneLocation type="plasmid" evidence="1 2">
    <name>pTpau01</name>
</geneLocation>
<reference evidence="1 2" key="2">
    <citation type="journal article" date="2011" name="Stand. Genomic Sci.">
        <title>Complete genome sequence of Tsukamurella paurometabola type strain (no. 33).</title>
        <authorList>
            <person name="Munk A.C."/>
            <person name="Lapidus A."/>
            <person name="Lucas S."/>
            <person name="Nolan M."/>
            <person name="Tice H."/>
            <person name="Cheng J.F."/>
            <person name="Del Rio T.G."/>
            <person name="Goodwin L."/>
            <person name="Pitluck S."/>
            <person name="Liolios K."/>
            <person name="Huntemann M."/>
            <person name="Ivanova N."/>
            <person name="Mavromatis K."/>
            <person name="Mikhailova N."/>
            <person name="Pati A."/>
            <person name="Chen A."/>
            <person name="Palaniappan K."/>
            <person name="Tapia R."/>
            <person name="Han C."/>
            <person name="Land M."/>
            <person name="Hauser L."/>
            <person name="Chang Y.J."/>
            <person name="Jeffries C.D."/>
            <person name="Brettin T."/>
            <person name="Yasawong M."/>
            <person name="Brambilla E.M."/>
            <person name="Rohde M."/>
            <person name="Sikorski J."/>
            <person name="Goker M."/>
            <person name="Detter J.C."/>
            <person name="Woyke T."/>
            <person name="Bristow J."/>
            <person name="Eisen J.A."/>
            <person name="Markowitz V."/>
            <person name="Hugenholtz P."/>
            <person name="Kyrpides N.C."/>
            <person name="Klenk H.P."/>
        </authorList>
    </citation>
    <scope>NUCLEOTIDE SEQUENCE [LARGE SCALE GENOMIC DNA]</scope>
    <source>
        <strain evidence="2">ATCC 8368 / DSM 20162 / CCUG 35730 / CIP 100753 / JCM 10117 / KCTC 9821 / NBRC 16120 / NCIMB 702349 / NCTC 13040</strain>
        <plasmid evidence="1">pTpau01</plasmid>
    </source>
</reference>
<name>D5UZ01_TSUPD</name>
<dbReference type="Proteomes" id="UP000001213">
    <property type="component" value="Plasmid pTpau01"/>
</dbReference>
<evidence type="ECO:0000313" key="1">
    <source>
        <dbReference type="EMBL" id="ADG80848.1"/>
    </source>
</evidence>
<protein>
    <recommendedName>
        <fullName evidence="3">IrrE N-terminal-like domain-containing protein</fullName>
    </recommendedName>
</protein>
<dbReference type="RefSeq" id="WP_013128833.1">
    <property type="nucleotide sequence ID" value="NC_014159.1"/>
</dbReference>
<dbReference type="EMBL" id="CP001967">
    <property type="protein sequence ID" value="ADG80848.1"/>
    <property type="molecule type" value="Genomic_DNA"/>
</dbReference>
<gene>
    <name evidence="1" type="ordered locus">Tpau_4282</name>
</gene>
<evidence type="ECO:0008006" key="3">
    <source>
        <dbReference type="Google" id="ProtNLM"/>
    </source>
</evidence>
<dbReference type="HOGENOM" id="CLU_1585215_0_0_11"/>
<dbReference type="KEGG" id="tpr:Tpau_4282"/>
<proteinExistence type="predicted"/>
<keyword evidence="1" id="KW-0614">Plasmid</keyword>
<accession>D5UZ01</accession>